<dbReference type="OrthoDB" id="1707591at2"/>
<evidence type="ECO:0000313" key="2">
    <source>
        <dbReference type="EMBL" id="MUG67378.1"/>
    </source>
</evidence>
<sequence length="310" mass="34633">MMKSKMSAAAMIVVLALSFQTFAVSGAAIAASATDQTTSSSSKAAAYAKAVYNKAVKLLKEKDIPYAKAYITKHIRSVSQYQATLLVLRLENAMNAKLGAYTDRMFTPGTQETIMKVYKYGEPINTTISKIKDTNLRSLLADLRDSGYRLHTAEGVVFPIIDYKTLLPYKPYISKDIQDYIDIMVVESEKVAVSDAALVIPWSEVIERALAQEVFLKNHPNSNRAKDVRQMLKFNEISLFYGYNNTPLFQYTSNTVNPEALEAIRKAVSGELSGSSFLTKLKGWYDILKDNDGKLTQEVWKYRADLVPNS</sequence>
<comment type="caution">
    <text evidence="3">The sequence shown here is derived from an EMBL/GenBank/DDBJ whole genome shotgun (WGS) entry which is preliminary data.</text>
</comment>
<keyword evidence="1" id="KW-0732">Signal</keyword>
<dbReference type="Proteomes" id="UP000215596">
    <property type="component" value="Unassembled WGS sequence"/>
</dbReference>
<evidence type="ECO:0000313" key="4">
    <source>
        <dbReference type="Proteomes" id="UP000215596"/>
    </source>
</evidence>
<organism evidence="3 4">
    <name type="scientific">Paenibacillus campinasensis</name>
    <dbReference type="NCBI Taxonomy" id="66347"/>
    <lineage>
        <taxon>Bacteria</taxon>
        <taxon>Bacillati</taxon>
        <taxon>Bacillota</taxon>
        <taxon>Bacilli</taxon>
        <taxon>Bacillales</taxon>
        <taxon>Paenibacillaceae</taxon>
        <taxon>Paenibacillus</taxon>
    </lineage>
</organism>
<name>A0A268EJX9_9BACL</name>
<gene>
    <name evidence="3" type="ORF">CHH67_20260</name>
    <name evidence="2" type="ORF">GNP94_15425</name>
</gene>
<accession>A0A268EJX9</accession>
<feature type="signal peptide" evidence="1">
    <location>
        <begin position="1"/>
        <end position="23"/>
    </location>
</feature>
<dbReference type="AlphaFoldDB" id="A0A268EJX9"/>
<dbReference type="EMBL" id="WOAA01000013">
    <property type="protein sequence ID" value="MUG67378.1"/>
    <property type="molecule type" value="Genomic_DNA"/>
</dbReference>
<feature type="chain" id="PRO_5039356810" evidence="1">
    <location>
        <begin position="24"/>
        <end position="310"/>
    </location>
</feature>
<dbReference type="RefSeq" id="WP_095267201.1">
    <property type="nucleotide sequence ID" value="NZ_NPBY01000066.1"/>
</dbReference>
<evidence type="ECO:0000256" key="1">
    <source>
        <dbReference type="SAM" id="SignalP"/>
    </source>
</evidence>
<reference evidence="3 4" key="1">
    <citation type="submission" date="2017-07" db="EMBL/GenBank/DDBJ databases">
        <title>Isolation and whole genome analysis of endospore-forming bacteria from heroin.</title>
        <authorList>
            <person name="Kalinowski J."/>
            <person name="Ahrens B."/>
            <person name="Al-Dilaimi A."/>
            <person name="Winkler A."/>
            <person name="Wibberg D."/>
            <person name="Schleenbecker U."/>
            <person name="Ruckert C."/>
            <person name="Wolfel R."/>
            <person name="Grass G."/>
        </authorList>
    </citation>
    <scope>NUCLEOTIDE SEQUENCE [LARGE SCALE GENOMIC DNA]</scope>
    <source>
        <strain evidence="3 4">7537-G1</strain>
    </source>
</reference>
<dbReference type="Proteomes" id="UP000435177">
    <property type="component" value="Unassembled WGS sequence"/>
</dbReference>
<keyword evidence="5" id="KW-1185">Reference proteome</keyword>
<evidence type="ECO:0000313" key="5">
    <source>
        <dbReference type="Proteomes" id="UP000435177"/>
    </source>
</evidence>
<protein>
    <submittedName>
        <fullName evidence="3">Uncharacterized protein</fullName>
    </submittedName>
</protein>
<evidence type="ECO:0000313" key="3">
    <source>
        <dbReference type="EMBL" id="PAD73420.1"/>
    </source>
</evidence>
<dbReference type="EMBL" id="NPBY01000066">
    <property type="protein sequence ID" value="PAD73420.1"/>
    <property type="molecule type" value="Genomic_DNA"/>
</dbReference>
<proteinExistence type="predicted"/>
<reference evidence="2 5" key="2">
    <citation type="submission" date="2019-11" db="EMBL/GenBank/DDBJ databases">
        <title>Draft genome sequences of five Paenibacillus species of dairy origin.</title>
        <authorList>
            <person name="Olajide A.M."/>
            <person name="Chen S."/>
            <person name="Lapointe G."/>
        </authorList>
    </citation>
    <scope>NUCLEOTIDE SEQUENCE [LARGE SCALE GENOMIC DNA]</scope>
    <source>
        <strain evidence="2 5">3CS1</strain>
    </source>
</reference>